<feature type="region of interest" description="Disordered" evidence="1">
    <location>
        <begin position="63"/>
        <end position="91"/>
    </location>
</feature>
<proteinExistence type="predicted"/>
<dbReference type="Proteomes" id="UP001551675">
    <property type="component" value="Unassembled WGS sequence"/>
</dbReference>
<sequence length="91" mass="9610">MESTIMFATPWLASARPAADVAPVALMRGKAARAEALPGSAAFGVLADVRRGIPAYRPSITERPMGAQQTSHTANGGVRGSRYAWREPVTT</sequence>
<dbReference type="RefSeq" id="WP_358132017.1">
    <property type="nucleotide sequence ID" value="NZ_JBFALK010000004.1"/>
</dbReference>
<gene>
    <name evidence="2" type="ORF">AB0I59_11050</name>
</gene>
<name>A0ABV3GC63_MICGL</name>
<accession>A0ABV3GC63</accession>
<evidence type="ECO:0000256" key="1">
    <source>
        <dbReference type="SAM" id="MobiDB-lite"/>
    </source>
</evidence>
<protein>
    <submittedName>
        <fullName evidence="2">Uncharacterized protein</fullName>
    </submittedName>
</protein>
<dbReference type="EMBL" id="JBFALK010000004">
    <property type="protein sequence ID" value="MEV0969164.1"/>
    <property type="molecule type" value="Genomic_DNA"/>
</dbReference>
<reference evidence="2 3" key="1">
    <citation type="submission" date="2024-06" db="EMBL/GenBank/DDBJ databases">
        <title>The Natural Products Discovery Center: Release of the First 8490 Sequenced Strains for Exploring Actinobacteria Biosynthetic Diversity.</title>
        <authorList>
            <person name="Kalkreuter E."/>
            <person name="Kautsar S.A."/>
            <person name="Yang D."/>
            <person name="Bader C.D."/>
            <person name="Teijaro C.N."/>
            <person name="Fluegel L."/>
            <person name="Davis C.M."/>
            <person name="Simpson J.R."/>
            <person name="Lauterbach L."/>
            <person name="Steele A.D."/>
            <person name="Gui C."/>
            <person name="Meng S."/>
            <person name="Li G."/>
            <person name="Viehrig K."/>
            <person name="Ye F."/>
            <person name="Su P."/>
            <person name="Kiefer A.F."/>
            <person name="Nichols A."/>
            <person name="Cepeda A.J."/>
            <person name="Yan W."/>
            <person name="Fan B."/>
            <person name="Jiang Y."/>
            <person name="Adhikari A."/>
            <person name="Zheng C.-J."/>
            <person name="Schuster L."/>
            <person name="Cowan T.M."/>
            <person name="Smanski M.J."/>
            <person name="Chevrette M.G."/>
            <person name="De Carvalho L.P.S."/>
            <person name="Shen B."/>
        </authorList>
    </citation>
    <scope>NUCLEOTIDE SEQUENCE [LARGE SCALE GENOMIC DNA]</scope>
    <source>
        <strain evidence="2 3">NPDC050100</strain>
    </source>
</reference>
<keyword evidence="3" id="KW-1185">Reference proteome</keyword>
<evidence type="ECO:0000313" key="3">
    <source>
        <dbReference type="Proteomes" id="UP001551675"/>
    </source>
</evidence>
<organism evidence="2 3">
    <name type="scientific">Microtetraspora glauca</name>
    <dbReference type="NCBI Taxonomy" id="1996"/>
    <lineage>
        <taxon>Bacteria</taxon>
        <taxon>Bacillati</taxon>
        <taxon>Actinomycetota</taxon>
        <taxon>Actinomycetes</taxon>
        <taxon>Streptosporangiales</taxon>
        <taxon>Streptosporangiaceae</taxon>
        <taxon>Microtetraspora</taxon>
    </lineage>
</organism>
<evidence type="ECO:0000313" key="2">
    <source>
        <dbReference type="EMBL" id="MEV0969164.1"/>
    </source>
</evidence>
<comment type="caution">
    <text evidence="2">The sequence shown here is derived from an EMBL/GenBank/DDBJ whole genome shotgun (WGS) entry which is preliminary data.</text>
</comment>